<reference evidence="2" key="2">
    <citation type="submission" date="2021-04" db="EMBL/GenBank/DDBJ databases">
        <authorList>
            <person name="Gilroy R."/>
        </authorList>
    </citation>
    <scope>NUCLEOTIDE SEQUENCE</scope>
    <source>
        <strain evidence="2">ChiBcec6-4105</strain>
    </source>
</reference>
<comment type="caution">
    <text evidence="2">The sequence shown here is derived from an EMBL/GenBank/DDBJ whole genome shotgun (WGS) entry which is preliminary data.</text>
</comment>
<protein>
    <submittedName>
        <fullName evidence="2">Type II secretion protein F</fullName>
    </submittedName>
</protein>
<evidence type="ECO:0000256" key="1">
    <source>
        <dbReference type="SAM" id="Phobius"/>
    </source>
</evidence>
<reference evidence="2" key="1">
    <citation type="journal article" date="2021" name="PeerJ">
        <title>Extensive microbial diversity within the chicken gut microbiome revealed by metagenomics and culture.</title>
        <authorList>
            <person name="Gilroy R."/>
            <person name="Ravi A."/>
            <person name="Getino M."/>
            <person name="Pursley I."/>
            <person name="Horton D.L."/>
            <person name="Alikhan N.F."/>
            <person name="Baker D."/>
            <person name="Gharbi K."/>
            <person name="Hall N."/>
            <person name="Watson M."/>
            <person name="Adriaenssens E.M."/>
            <person name="Foster-Nyarko E."/>
            <person name="Jarju S."/>
            <person name="Secka A."/>
            <person name="Antonio M."/>
            <person name="Oren A."/>
            <person name="Chaudhuri R.R."/>
            <person name="La Ragione R."/>
            <person name="Hildebrand F."/>
            <person name="Pallen M.J."/>
        </authorList>
    </citation>
    <scope>NUCLEOTIDE SEQUENCE</scope>
    <source>
        <strain evidence="2">ChiBcec6-4105</strain>
    </source>
</reference>
<accession>A0A9D2QTG0</accession>
<dbReference type="EMBL" id="DWUY01000218">
    <property type="protein sequence ID" value="HJD29258.1"/>
    <property type="molecule type" value="Genomic_DNA"/>
</dbReference>
<evidence type="ECO:0000313" key="2">
    <source>
        <dbReference type="EMBL" id="HJD29258.1"/>
    </source>
</evidence>
<gene>
    <name evidence="2" type="ORF">H9914_09760</name>
</gene>
<proteinExistence type="predicted"/>
<keyword evidence="1" id="KW-0472">Membrane</keyword>
<feature type="transmembrane region" description="Helical" evidence="1">
    <location>
        <begin position="369"/>
        <end position="390"/>
    </location>
</feature>
<dbReference type="AlphaFoldDB" id="A0A9D2QTG0"/>
<name>A0A9D2QTG0_9FIRM</name>
<organism evidence="2 3">
    <name type="scientific">Candidatus Blautia avicola</name>
    <dbReference type="NCBI Taxonomy" id="2838483"/>
    <lineage>
        <taxon>Bacteria</taxon>
        <taxon>Bacillati</taxon>
        <taxon>Bacillota</taxon>
        <taxon>Clostridia</taxon>
        <taxon>Lachnospirales</taxon>
        <taxon>Lachnospiraceae</taxon>
        <taxon>Blautia</taxon>
    </lineage>
</organism>
<feature type="transmembrane region" description="Helical" evidence="1">
    <location>
        <begin position="209"/>
        <end position="227"/>
    </location>
</feature>
<keyword evidence="1" id="KW-0812">Transmembrane</keyword>
<evidence type="ECO:0000313" key="3">
    <source>
        <dbReference type="Proteomes" id="UP000823892"/>
    </source>
</evidence>
<dbReference type="PANTHER" id="PTHR35007">
    <property type="entry name" value="INTEGRAL MEMBRANE PROTEIN-RELATED"/>
    <property type="match status" value="1"/>
</dbReference>
<dbReference type="Proteomes" id="UP000823892">
    <property type="component" value="Unassembled WGS sequence"/>
</dbReference>
<sequence>MSLFIILCGNLLGIGMFLKENISSSTQALPRKAFGQGAYEETLQISTEKGTDEIQITVEEQQYSPSQIEAYLNEADSYLSRWYRKNISDKNYLKKDLDLPSSLPGNPTEFFWSTDAPDLLSWDGKLGEDIPKEGCQVNLRCTLSIGENELIWEKQPTVFPPSLSEIQLLEKNIQQEAENISDETDKELLLPSVVNGTEITYQLSRKRDGWVICILSLLLGLGIFPLTKEKEKQARDQRFRQMQRDYPDIIQKLILFLKAGLSIRKSMEKLAADYLKKKEAALIGTRYAYEELVKTCLEMERGIYEKDAYERLGRRCGLAEYKILSVLLVQNFKKGNQSILELLEREAVAAGEERLRRARIQGEEATTKLLLPMILQLLVVFIILMVPAFINFF</sequence>
<keyword evidence="1" id="KW-1133">Transmembrane helix</keyword>
<dbReference type="PANTHER" id="PTHR35007:SF2">
    <property type="entry name" value="PILUS ASSEMBLE PROTEIN"/>
    <property type="match status" value="1"/>
</dbReference>